<reference evidence="2 3" key="1">
    <citation type="journal article" date="2015" name="Biotechnol. Biofuels">
        <title>Enhanced degradation of softwood versus hardwood by the white-rot fungus Pycnoporus coccineus.</title>
        <authorList>
            <person name="Couturier M."/>
            <person name="Navarro D."/>
            <person name="Chevret D."/>
            <person name="Henrissat B."/>
            <person name="Piumi F."/>
            <person name="Ruiz-Duenas F.J."/>
            <person name="Martinez A.T."/>
            <person name="Grigoriev I.V."/>
            <person name="Riley R."/>
            <person name="Lipzen A."/>
            <person name="Berrin J.G."/>
            <person name="Master E.R."/>
            <person name="Rosso M.N."/>
        </authorList>
    </citation>
    <scope>NUCLEOTIDE SEQUENCE [LARGE SCALE GENOMIC DNA]</scope>
    <source>
        <strain evidence="2 3">BRFM310</strain>
    </source>
</reference>
<evidence type="ECO:0000313" key="2">
    <source>
        <dbReference type="EMBL" id="OSC99829.1"/>
    </source>
</evidence>
<dbReference type="AlphaFoldDB" id="A0A1Y2IF59"/>
<protein>
    <recommendedName>
        <fullName evidence="1">F-box domain-containing protein</fullName>
    </recommendedName>
</protein>
<dbReference type="SUPFAM" id="SSF81383">
    <property type="entry name" value="F-box domain"/>
    <property type="match status" value="1"/>
</dbReference>
<sequence>MRTNSHIDPWSKLAMASLDDLPVEVRLQILAHLPLQSLLWIRLICRRWNDFFVANTSAVYRNAAAREGFVEPLEMPLAQAVADARYVNNVQNDTEPPDWYTFCRVKAMYLDFRKLAPLIHRILVDAREDLYRVDSEYICKAILERDENITLEFLEMPPQIDDIYIKVYNDSMSTLCYRPLTEAEAWHERARACSSTRGVTEPGPSIVGSLHSVSFRTRAYRSRRELRLR</sequence>
<feature type="domain" description="F-box" evidence="1">
    <location>
        <begin position="15"/>
        <end position="63"/>
    </location>
</feature>
<evidence type="ECO:0000313" key="3">
    <source>
        <dbReference type="Proteomes" id="UP000193067"/>
    </source>
</evidence>
<keyword evidence="3" id="KW-1185">Reference proteome</keyword>
<dbReference type="Gene3D" id="1.20.1280.50">
    <property type="match status" value="1"/>
</dbReference>
<dbReference type="InterPro" id="IPR036047">
    <property type="entry name" value="F-box-like_dom_sf"/>
</dbReference>
<gene>
    <name evidence="2" type="ORF">PYCCODRAFT_751872</name>
</gene>
<dbReference type="Pfam" id="PF12937">
    <property type="entry name" value="F-box-like"/>
    <property type="match status" value="1"/>
</dbReference>
<organism evidence="2 3">
    <name type="scientific">Trametes coccinea (strain BRFM310)</name>
    <name type="common">Pycnoporus coccineus</name>
    <dbReference type="NCBI Taxonomy" id="1353009"/>
    <lineage>
        <taxon>Eukaryota</taxon>
        <taxon>Fungi</taxon>
        <taxon>Dikarya</taxon>
        <taxon>Basidiomycota</taxon>
        <taxon>Agaricomycotina</taxon>
        <taxon>Agaricomycetes</taxon>
        <taxon>Polyporales</taxon>
        <taxon>Polyporaceae</taxon>
        <taxon>Trametes</taxon>
    </lineage>
</organism>
<dbReference type="EMBL" id="KZ084124">
    <property type="protein sequence ID" value="OSC99829.1"/>
    <property type="molecule type" value="Genomic_DNA"/>
</dbReference>
<dbReference type="Proteomes" id="UP000193067">
    <property type="component" value="Unassembled WGS sequence"/>
</dbReference>
<dbReference type="STRING" id="1353009.A0A1Y2IF59"/>
<evidence type="ECO:0000259" key="1">
    <source>
        <dbReference type="PROSITE" id="PS50181"/>
    </source>
</evidence>
<proteinExistence type="predicted"/>
<dbReference type="InterPro" id="IPR001810">
    <property type="entry name" value="F-box_dom"/>
</dbReference>
<name>A0A1Y2IF59_TRAC3</name>
<dbReference type="OrthoDB" id="550575at2759"/>
<accession>A0A1Y2IF59</accession>
<dbReference type="PROSITE" id="PS50181">
    <property type="entry name" value="FBOX"/>
    <property type="match status" value="1"/>
</dbReference>